<keyword evidence="2" id="KW-1185">Reference proteome</keyword>
<accession>A0A291W482</accession>
<evidence type="ECO:0000313" key="2">
    <source>
        <dbReference type="Proteomes" id="UP000195880"/>
    </source>
</evidence>
<dbReference type="RefSeq" id="WP_100112526.1">
    <property type="nucleotide sequence ID" value="NZ_CP023976.1"/>
</dbReference>
<sequence>MAFTELSDTALTHLRKASADPDGHLPSKVGPKLLRLFLMERYAYRNDADGYVLPADDALKDLAARDGRSRPSVITVKGRRAVLNEGQFTALSQEVDQDGRLSPTVPWPTVDALVRLQLVQRRDEAGRPKPDGTPFRTEFGDDVANIAKGIA</sequence>
<dbReference type="AlphaFoldDB" id="A0A291W482"/>
<geneLocation type="plasmid" evidence="2">
    <name>pmdjk44.1</name>
</geneLocation>
<gene>
    <name evidence="1" type="ORF">SMD44_p10214</name>
</gene>
<reference evidence="1 2" key="1">
    <citation type="submission" date="2017-10" db="EMBL/GenBank/DDBJ databases">
        <title>Streptomyces alboflavus Genome sequencing and assembly.</title>
        <authorList>
            <person name="Wang Y."/>
            <person name="Du B."/>
            <person name="Ding Y."/>
            <person name="Liu H."/>
            <person name="Hou Q."/>
            <person name="Liu K."/>
            <person name="Wang C."/>
            <person name="Yao L."/>
        </authorList>
    </citation>
    <scope>NUCLEOTIDE SEQUENCE [LARGE SCALE GENOMIC DNA]</scope>
    <source>
        <strain evidence="1 2">MDJK44</strain>
        <plasmid evidence="2">Plasmid pmdjk44.1</plasmid>
    </source>
</reference>
<evidence type="ECO:0000313" key="1">
    <source>
        <dbReference type="EMBL" id="ATM24713.1"/>
    </source>
</evidence>
<dbReference type="EMBL" id="CP023976">
    <property type="protein sequence ID" value="ATM24713.1"/>
    <property type="molecule type" value="Genomic_DNA"/>
</dbReference>
<proteinExistence type="predicted"/>
<dbReference type="KEGG" id="salf:SMD44_p10214"/>
<name>A0A291W482_9ACTN</name>
<keyword evidence="1" id="KW-0614">Plasmid</keyword>
<organism evidence="1 2">
    <name type="scientific">Streptomyces alboflavus</name>
    <dbReference type="NCBI Taxonomy" id="67267"/>
    <lineage>
        <taxon>Bacteria</taxon>
        <taxon>Bacillati</taxon>
        <taxon>Actinomycetota</taxon>
        <taxon>Actinomycetes</taxon>
        <taxon>Kitasatosporales</taxon>
        <taxon>Streptomycetaceae</taxon>
        <taxon>Streptomyces</taxon>
    </lineage>
</organism>
<dbReference type="OrthoDB" id="4154688at2"/>
<protein>
    <submittedName>
        <fullName evidence="1">Uncharacterized protein</fullName>
    </submittedName>
</protein>
<dbReference type="Proteomes" id="UP000195880">
    <property type="component" value="Plasmid pMDJK44.1"/>
</dbReference>